<dbReference type="SMART" id="SM00220">
    <property type="entry name" value="S_TKc"/>
    <property type="match status" value="1"/>
</dbReference>
<dbReference type="InterPro" id="IPR008271">
    <property type="entry name" value="Ser/Thr_kinase_AS"/>
</dbReference>
<feature type="compositionally biased region" description="Polar residues" evidence="1">
    <location>
        <begin position="260"/>
        <end position="277"/>
    </location>
</feature>
<evidence type="ECO:0000313" key="4">
    <source>
        <dbReference type="EMBL" id="KAE9209301.1"/>
    </source>
</evidence>
<dbReference type="Gene3D" id="1.10.510.10">
    <property type="entry name" value="Transferase(Phosphotransferase) domain 1"/>
    <property type="match status" value="1"/>
</dbReference>
<dbReference type="AlphaFoldDB" id="A0A6A4AGM6"/>
<proteinExistence type="predicted"/>
<evidence type="ECO:0000313" key="5">
    <source>
        <dbReference type="EMBL" id="KAE9256941.1"/>
    </source>
</evidence>
<comment type="caution">
    <text evidence="5">The sequence shown here is derived from an EMBL/GenBank/DDBJ whole genome shotgun (WGS) entry which is preliminary data.</text>
</comment>
<dbReference type="Proteomes" id="UP000433483">
    <property type="component" value="Unassembled WGS sequence"/>
</dbReference>
<keyword evidence="6" id="KW-1185">Reference proteome</keyword>
<feature type="region of interest" description="Disordered" evidence="1">
    <location>
        <begin position="246"/>
        <end position="277"/>
    </location>
</feature>
<dbReference type="PROSITE" id="PS00108">
    <property type="entry name" value="PROTEIN_KINASE_ST"/>
    <property type="match status" value="1"/>
</dbReference>
<organism evidence="5 7">
    <name type="scientific">Phytophthora fragariae</name>
    <dbReference type="NCBI Taxonomy" id="53985"/>
    <lineage>
        <taxon>Eukaryota</taxon>
        <taxon>Sar</taxon>
        <taxon>Stramenopiles</taxon>
        <taxon>Oomycota</taxon>
        <taxon>Peronosporomycetes</taxon>
        <taxon>Peronosporales</taxon>
        <taxon>Peronosporaceae</taxon>
        <taxon>Phytophthora</taxon>
    </lineage>
</organism>
<dbReference type="PANTHER" id="PTHR44329">
    <property type="entry name" value="SERINE/THREONINE-PROTEIN KINASE TNNI3K-RELATED"/>
    <property type="match status" value="1"/>
</dbReference>
<dbReference type="EMBL" id="QXGB01000606">
    <property type="protein sequence ID" value="KAE9209301.1"/>
    <property type="molecule type" value="Genomic_DNA"/>
</dbReference>
<feature type="compositionally biased region" description="Basic and acidic residues" evidence="1">
    <location>
        <begin position="246"/>
        <end position="256"/>
    </location>
</feature>
<feature type="region of interest" description="Disordered" evidence="1">
    <location>
        <begin position="166"/>
        <end position="186"/>
    </location>
</feature>
<dbReference type="PROSITE" id="PS50011">
    <property type="entry name" value="PROTEIN_KINASE_DOM"/>
    <property type="match status" value="1"/>
</dbReference>
<evidence type="ECO:0000313" key="6">
    <source>
        <dbReference type="Proteomes" id="UP000433483"/>
    </source>
</evidence>
<evidence type="ECO:0000256" key="2">
    <source>
        <dbReference type="SAM" id="Phobius"/>
    </source>
</evidence>
<dbReference type="EMBL" id="QXGD01000035">
    <property type="protein sequence ID" value="KAE9256941.1"/>
    <property type="molecule type" value="Genomic_DNA"/>
</dbReference>
<accession>A0A6A4AGM6</accession>
<dbReference type="SUPFAM" id="SSF56112">
    <property type="entry name" value="Protein kinase-like (PK-like)"/>
    <property type="match status" value="1"/>
</dbReference>
<feature type="transmembrane region" description="Helical" evidence="2">
    <location>
        <begin position="218"/>
        <end position="239"/>
    </location>
</feature>
<dbReference type="InterPro" id="IPR011009">
    <property type="entry name" value="Kinase-like_dom_sf"/>
</dbReference>
<sequence length="580" mass="62395">MTMFASSIYLDSSCVGKPNAITMGSDPTCDDKTHNGTCVEEKTYFFSSKCIEDPFDYAAEVYASTKFVVQEKYNKSGCQDLMETDAFPASGSCVQVGLTDSYMFTVSLNDTTGAVNITEYKGDTCTEKTYFFTIAASGKNVSTQDEAVCVNGIYKLYSSYSLADTSASASDTGSSASSGVSVNVSDDSDSALKVTSSSSSSGSDIEAASGGSGIGTGAIAGIVVAVIVVVLFALGFLWYRRRSNARADSDGDKHDGGYASVSSPKTGQSSNSPGTVDFSSSVGMGPQSLAALWDDEIIATSRIPREKVLVQQLLNRGGYGEVFYGLYNGQRVALKMLLPEFRKSIKHVNDFLDEVRLLALLEHPRIVHFVGVAWDSLSDLCAVLEYMEGGDLRALLASYEAQGHELGFDRTKVTIALHVAHALTYLHSLDPPVLHRDLKSKNILLTSDLEAKLTDFGISRERVDKTMTAGVGTSLWMAPEVMMGERYDDKADIFSFGVVLSELDLHTLPYAHAKESSNSGRKTPDTAILQMVALGKIRVEFSPQALDSMVVLASACVALNPEDRPTAAEALYHLQTILRD</sequence>
<feature type="domain" description="Protein kinase" evidence="3">
    <location>
        <begin position="308"/>
        <end position="578"/>
    </location>
</feature>
<evidence type="ECO:0000256" key="1">
    <source>
        <dbReference type="SAM" id="MobiDB-lite"/>
    </source>
</evidence>
<dbReference type="InterPro" id="IPR000719">
    <property type="entry name" value="Prot_kinase_dom"/>
</dbReference>
<feature type="compositionally biased region" description="Low complexity" evidence="1">
    <location>
        <begin position="166"/>
        <end position="185"/>
    </location>
</feature>
<dbReference type="Proteomes" id="UP000440367">
    <property type="component" value="Unassembled WGS sequence"/>
</dbReference>
<name>A0A6A4AGM6_9STRA</name>
<dbReference type="Gene3D" id="3.30.200.20">
    <property type="entry name" value="Phosphorylase Kinase, domain 1"/>
    <property type="match status" value="1"/>
</dbReference>
<dbReference type="GO" id="GO:0005524">
    <property type="term" value="F:ATP binding"/>
    <property type="evidence" value="ECO:0007669"/>
    <property type="project" value="InterPro"/>
</dbReference>
<evidence type="ECO:0000259" key="3">
    <source>
        <dbReference type="PROSITE" id="PS50011"/>
    </source>
</evidence>
<keyword evidence="2" id="KW-1133">Transmembrane helix</keyword>
<dbReference type="PANTHER" id="PTHR44329:SF214">
    <property type="entry name" value="PROTEIN KINASE DOMAIN-CONTAINING PROTEIN"/>
    <property type="match status" value="1"/>
</dbReference>
<protein>
    <recommendedName>
        <fullName evidence="3">Protein kinase domain-containing protein</fullName>
    </recommendedName>
</protein>
<keyword evidence="2" id="KW-0472">Membrane</keyword>
<gene>
    <name evidence="5" type="ORF">PF002_g1474</name>
    <name evidence="4" type="ORF">PF005_g11880</name>
</gene>
<evidence type="ECO:0000313" key="7">
    <source>
        <dbReference type="Proteomes" id="UP000440367"/>
    </source>
</evidence>
<dbReference type="GO" id="GO:0004674">
    <property type="term" value="F:protein serine/threonine kinase activity"/>
    <property type="evidence" value="ECO:0007669"/>
    <property type="project" value="TreeGrafter"/>
</dbReference>
<keyword evidence="2" id="KW-0812">Transmembrane</keyword>
<dbReference type="Pfam" id="PF00069">
    <property type="entry name" value="Pkinase"/>
    <property type="match status" value="1"/>
</dbReference>
<dbReference type="OrthoDB" id="127699at2759"/>
<reference evidence="6 7" key="1">
    <citation type="submission" date="2018-08" db="EMBL/GenBank/DDBJ databases">
        <title>Genomic investigation of the strawberry pathogen Phytophthora fragariae indicates pathogenicity is determined by transcriptional variation in three key races.</title>
        <authorList>
            <person name="Adams T.M."/>
            <person name="Armitage A.D."/>
            <person name="Sobczyk M.K."/>
            <person name="Bates H.J."/>
            <person name="Dunwell J.M."/>
            <person name="Nellist C.F."/>
            <person name="Harrison R.J."/>
        </authorList>
    </citation>
    <scope>NUCLEOTIDE SEQUENCE [LARGE SCALE GENOMIC DNA]</scope>
    <source>
        <strain evidence="5 7">BC-1</strain>
        <strain evidence="4 6">NOV-27</strain>
    </source>
</reference>
<dbReference type="InterPro" id="IPR051681">
    <property type="entry name" value="Ser/Thr_Kinases-Pseudokinases"/>
</dbReference>